<name>A0A9N9NPN1_9GLOM</name>
<dbReference type="AlphaFoldDB" id="A0A9N9NPN1"/>
<feature type="non-terminal residue" evidence="2">
    <location>
        <position position="235"/>
    </location>
</feature>
<evidence type="ECO:0000256" key="1">
    <source>
        <dbReference type="SAM" id="MobiDB-lite"/>
    </source>
</evidence>
<comment type="caution">
    <text evidence="2">The sequence shown here is derived from an EMBL/GenBank/DDBJ whole genome shotgun (WGS) entry which is preliminary data.</text>
</comment>
<evidence type="ECO:0000313" key="3">
    <source>
        <dbReference type="Proteomes" id="UP000789405"/>
    </source>
</evidence>
<dbReference type="OrthoDB" id="2441941at2759"/>
<reference evidence="2" key="1">
    <citation type="submission" date="2021-06" db="EMBL/GenBank/DDBJ databases">
        <authorList>
            <person name="Kallberg Y."/>
            <person name="Tangrot J."/>
            <person name="Rosling A."/>
        </authorList>
    </citation>
    <scope>NUCLEOTIDE SEQUENCE</scope>
    <source>
        <strain evidence="2">MA453B</strain>
    </source>
</reference>
<evidence type="ECO:0000313" key="2">
    <source>
        <dbReference type="EMBL" id="CAG8758278.1"/>
    </source>
</evidence>
<accession>A0A9N9NPN1</accession>
<feature type="compositionally biased region" description="Acidic residues" evidence="1">
    <location>
        <begin position="220"/>
        <end position="235"/>
    </location>
</feature>
<sequence length="235" mass="26506">EESRLFTPGDLVFVSRKYVIENSEQCITIAYASTIDDKNPNHEFNMTDVPICIPHCMFSVVVKRVPKEVEGFIYFGIETIEYNNVTGSSNIKMQMTVLYSSKSKRFQNYLGTSGSNIKLNNAYIISGLIKFSQTGKMVIETTDIKYIKTPNLNYNVLGNDVELITTQTLLNNVESTTYSVKSDNINVSKSSKTSSDKLDTNVEINPSYKKKKLPQPVYIDLDDDEQSDDDINELG</sequence>
<keyword evidence="3" id="KW-1185">Reference proteome</keyword>
<protein>
    <submittedName>
        <fullName evidence="2">22972_t:CDS:1</fullName>
    </submittedName>
</protein>
<proteinExistence type="predicted"/>
<gene>
    <name evidence="2" type="ORF">DERYTH_LOCUS17558</name>
</gene>
<organism evidence="2 3">
    <name type="scientific">Dentiscutata erythropus</name>
    <dbReference type="NCBI Taxonomy" id="1348616"/>
    <lineage>
        <taxon>Eukaryota</taxon>
        <taxon>Fungi</taxon>
        <taxon>Fungi incertae sedis</taxon>
        <taxon>Mucoromycota</taxon>
        <taxon>Glomeromycotina</taxon>
        <taxon>Glomeromycetes</taxon>
        <taxon>Diversisporales</taxon>
        <taxon>Gigasporaceae</taxon>
        <taxon>Dentiscutata</taxon>
    </lineage>
</organism>
<dbReference type="EMBL" id="CAJVPY010016690">
    <property type="protein sequence ID" value="CAG8758278.1"/>
    <property type="molecule type" value="Genomic_DNA"/>
</dbReference>
<feature type="region of interest" description="Disordered" evidence="1">
    <location>
        <begin position="215"/>
        <end position="235"/>
    </location>
</feature>
<dbReference type="Proteomes" id="UP000789405">
    <property type="component" value="Unassembled WGS sequence"/>
</dbReference>